<dbReference type="RefSeq" id="XP_033539253.1">
    <property type="nucleotide sequence ID" value="XM_033678546.1"/>
</dbReference>
<dbReference type="GO" id="GO:0004222">
    <property type="term" value="F:metalloendopeptidase activity"/>
    <property type="evidence" value="ECO:0007669"/>
    <property type="project" value="InterPro"/>
</dbReference>
<keyword evidence="11" id="KW-0865">Zymogen</keyword>
<dbReference type="Gene3D" id="3.40.390.10">
    <property type="entry name" value="Collagenase (Catalytic Domain)"/>
    <property type="match status" value="1"/>
</dbReference>
<organism evidence="15">
    <name type="scientific">Eremomyces bilateralis CBS 781.70</name>
    <dbReference type="NCBI Taxonomy" id="1392243"/>
    <lineage>
        <taxon>Eukaryota</taxon>
        <taxon>Fungi</taxon>
        <taxon>Dikarya</taxon>
        <taxon>Ascomycota</taxon>
        <taxon>Pezizomycotina</taxon>
        <taxon>Dothideomycetes</taxon>
        <taxon>Dothideomycetes incertae sedis</taxon>
        <taxon>Eremomycetales</taxon>
        <taxon>Eremomycetaceae</taxon>
        <taxon>Eremomyces</taxon>
    </lineage>
</organism>
<keyword evidence="10" id="KW-0482">Metalloprotease</keyword>
<dbReference type="PANTHER" id="PTHR37016:SF3">
    <property type="entry name" value="NEUTRAL PROTEASE 2-RELATED"/>
    <property type="match status" value="1"/>
</dbReference>
<keyword evidence="8" id="KW-0378">Hydrolase</keyword>
<evidence type="ECO:0000256" key="11">
    <source>
        <dbReference type="ARBA" id="ARBA00023145"/>
    </source>
</evidence>
<dbReference type="InterPro" id="IPR024079">
    <property type="entry name" value="MetalloPept_cat_dom_sf"/>
</dbReference>
<dbReference type="InterPro" id="IPR050414">
    <property type="entry name" value="Fungal_M35_metalloproteases"/>
</dbReference>
<keyword evidence="6 13" id="KW-0479">Metal-binding</keyword>
<feature type="binding site" evidence="13">
    <location>
        <position position="336"/>
    </location>
    <ligand>
        <name>Zn(2+)</name>
        <dbReference type="ChEBI" id="CHEBI:29105"/>
        <note>catalytic</note>
    </ligand>
</feature>
<dbReference type="EC" id="3.4.24.39" evidence="3"/>
<reference evidence="15 17" key="1">
    <citation type="submission" date="2020-01" db="EMBL/GenBank/DDBJ databases">
        <authorList>
            <consortium name="DOE Joint Genome Institute"/>
            <person name="Haridas S."/>
            <person name="Albert R."/>
            <person name="Binder M."/>
            <person name="Bloem J."/>
            <person name="Labutti K."/>
            <person name="Salamov A."/>
            <person name="Andreopoulos B."/>
            <person name="Baker S.E."/>
            <person name="Barry K."/>
            <person name="Bills G."/>
            <person name="Bluhm B.H."/>
            <person name="Cannon C."/>
            <person name="Castanera R."/>
            <person name="Culley D.E."/>
            <person name="Daum C."/>
            <person name="Ezra D."/>
            <person name="Gonzalez J.B."/>
            <person name="Henrissat B."/>
            <person name="Kuo A."/>
            <person name="Liang C."/>
            <person name="Lipzen A."/>
            <person name="Lutzoni F."/>
            <person name="Magnuson J."/>
            <person name="Mondo S."/>
            <person name="Nolan M."/>
            <person name="Ohm R."/>
            <person name="Pangilinan J."/>
            <person name="Park H.-J."/>
            <person name="Ramirez L."/>
            <person name="Alfaro M."/>
            <person name="Sun H."/>
            <person name="Tritt A."/>
            <person name="Yoshinaga Y."/>
            <person name="Zwiers L.-H."/>
            <person name="Turgeon B.G."/>
            <person name="Goodwin S.B."/>
            <person name="Spatafora J.W."/>
            <person name="Crous P.W."/>
            <person name="Grigoriev I.V."/>
        </authorList>
    </citation>
    <scope>NUCLEOTIDE SEQUENCE</scope>
    <source>
        <strain evidence="15 17">CBS 781.70</strain>
    </source>
</reference>
<evidence type="ECO:0000256" key="5">
    <source>
        <dbReference type="ARBA" id="ARBA00022685"/>
    </source>
</evidence>
<dbReference type="SUPFAM" id="SSF55486">
    <property type="entry name" value="Metalloproteases ('zincins'), catalytic domain"/>
    <property type="match status" value="1"/>
</dbReference>
<feature type="active site" evidence="12">
    <location>
        <position position="317"/>
    </location>
</feature>
<evidence type="ECO:0000256" key="1">
    <source>
        <dbReference type="ARBA" id="ARBA00001187"/>
    </source>
</evidence>
<evidence type="ECO:0000256" key="13">
    <source>
        <dbReference type="PIRSR" id="PIRSR601384-2"/>
    </source>
</evidence>
<accession>A0A6G1GI19</accession>
<dbReference type="OrthoDB" id="412874at2759"/>
<feature type="chain" id="PRO_5044632148" description="deuterolysin" evidence="14">
    <location>
        <begin position="18"/>
        <end position="381"/>
    </location>
</feature>
<protein>
    <recommendedName>
        <fullName evidence="3">deuterolysin</fullName>
        <ecNumber evidence="3">3.4.24.39</ecNumber>
    </recommendedName>
</protein>
<feature type="signal peptide" evidence="14">
    <location>
        <begin position="1"/>
        <end position="17"/>
    </location>
</feature>
<evidence type="ECO:0000256" key="9">
    <source>
        <dbReference type="ARBA" id="ARBA00022833"/>
    </source>
</evidence>
<gene>
    <name evidence="15 17" type="ORF">P152DRAFT_454198</name>
</gene>
<dbReference type="GO" id="GO:0046872">
    <property type="term" value="F:metal ion binding"/>
    <property type="evidence" value="ECO:0007669"/>
    <property type="project" value="UniProtKB-KW"/>
</dbReference>
<evidence type="ECO:0000256" key="10">
    <source>
        <dbReference type="ARBA" id="ARBA00023049"/>
    </source>
</evidence>
<evidence type="ECO:0000256" key="8">
    <source>
        <dbReference type="ARBA" id="ARBA00022801"/>
    </source>
</evidence>
<feature type="binding site" evidence="13">
    <location>
        <position position="316"/>
    </location>
    <ligand>
        <name>Zn(2+)</name>
        <dbReference type="ChEBI" id="CHEBI:29105"/>
        <note>catalytic</note>
    </ligand>
</feature>
<name>A0A6G1GI19_9PEZI</name>
<keyword evidence="5" id="KW-0165">Cleavage on pair of basic residues</keyword>
<dbReference type="GeneID" id="54419116"/>
<proteinExistence type="inferred from homology"/>
<dbReference type="Proteomes" id="UP000504638">
    <property type="component" value="Unplaced"/>
</dbReference>
<reference evidence="17" key="2">
    <citation type="submission" date="2020-04" db="EMBL/GenBank/DDBJ databases">
        <authorList>
            <consortium name="NCBI Genome Project"/>
        </authorList>
    </citation>
    <scope>NUCLEOTIDE SEQUENCE</scope>
    <source>
        <strain evidence="17">CBS 781.70</strain>
    </source>
</reference>
<dbReference type="PANTHER" id="PTHR37016">
    <property type="match status" value="1"/>
</dbReference>
<evidence type="ECO:0000256" key="4">
    <source>
        <dbReference type="ARBA" id="ARBA00022670"/>
    </source>
</evidence>
<evidence type="ECO:0000256" key="7">
    <source>
        <dbReference type="ARBA" id="ARBA00022729"/>
    </source>
</evidence>
<dbReference type="AlphaFoldDB" id="A0A6G1GI19"/>
<keyword evidence="4" id="KW-0645">Protease</keyword>
<evidence type="ECO:0000256" key="12">
    <source>
        <dbReference type="PIRSR" id="PIRSR601384-1"/>
    </source>
</evidence>
<evidence type="ECO:0000313" key="17">
    <source>
        <dbReference type="RefSeq" id="XP_033539253.1"/>
    </source>
</evidence>
<feature type="binding site" evidence="13">
    <location>
        <position position="320"/>
    </location>
    <ligand>
        <name>Zn(2+)</name>
        <dbReference type="ChEBI" id="CHEBI:29105"/>
        <note>catalytic</note>
    </ligand>
</feature>
<reference evidence="17" key="3">
    <citation type="submission" date="2025-04" db="UniProtKB">
        <authorList>
            <consortium name="RefSeq"/>
        </authorList>
    </citation>
    <scope>IDENTIFICATION</scope>
    <source>
        <strain evidence="17">CBS 781.70</strain>
    </source>
</reference>
<sequence>MRFSSHYALLLPVLARAAPVVQSNLDVSISTTGATVDISVTNHGAEDVDLFTLGSVLSPYGVNVAVSKDGKPVRFRGLFVRPRTSNLSGADFTHIGSGETKTNSVDISTKFDTSSGGEFQVTVSPSLRLADEDFGLGAPISLPAVTASVTVTPGALRKRVLRKSISPRQSSSHPQVQANCVGDQLQSIEAALDNAAEWIGKAKVDVENLTSIYVDEYFRVPVSETSDIIRGMLIARIANLDAELTGTNNTTQIYCGDDDAIDYRGQPSPCLTVGVVGFANPETNQVALCGPNWEIPASSPVCQGPYQDDQTTNIIHELMHCNSVGIVDPGLTAPMDYAYTYEETRSDDWIYGGLVENADSYGMYAKGVGYELPSPCPPAET</sequence>
<keyword evidence="9 13" id="KW-0862">Zinc</keyword>
<dbReference type="InterPro" id="IPR001384">
    <property type="entry name" value="Peptidase_M35"/>
</dbReference>
<comment type="similarity">
    <text evidence="2">Belongs to the peptidase M35 family.</text>
</comment>
<evidence type="ECO:0000256" key="14">
    <source>
        <dbReference type="SAM" id="SignalP"/>
    </source>
</evidence>
<comment type="cofactor">
    <cofactor evidence="13">
        <name>Zn(2+)</name>
        <dbReference type="ChEBI" id="CHEBI:29105"/>
    </cofactor>
    <text evidence="13">Binds 1 zinc ion per subunit.</text>
</comment>
<keyword evidence="7 14" id="KW-0732">Signal</keyword>
<dbReference type="EMBL" id="ML975149">
    <property type="protein sequence ID" value="KAF1817622.1"/>
    <property type="molecule type" value="Genomic_DNA"/>
</dbReference>
<dbReference type="GO" id="GO:0006508">
    <property type="term" value="P:proteolysis"/>
    <property type="evidence" value="ECO:0007669"/>
    <property type="project" value="UniProtKB-KW"/>
</dbReference>
<dbReference type="Pfam" id="PF02102">
    <property type="entry name" value="Peptidase_M35"/>
    <property type="match status" value="1"/>
</dbReference>
<dbReference type="Gene3D" id="2.60.40.2970">
    <property type="match status" value="1"/>
</dbReference>
<evidence type="ECO:0000256" key="6">
    <source>
        <dbReference type="ARBA" id="ARBA00022723"/>
    </source>
</evidence>
<evidence type="ECO:0000313" key="16">
    <source>
        <dbReference type="Proteomes" id="UP000504638"/>
    </source>
</evidence>
<evidence type="ECO:0000256" key="2">
    <source>
        <dbReference type="ARBA" id="ARBA00010279"/>
    </source>
</evidence>
<comment type="catalytic activity">
    <reaction evidence="1">
        <text>Preferential cleavage of bonds with hydrophobic residues in P1'. Also 3-Asn-|-Gln-4 and 8-Gly-|-Ser-9 bonds in insulin B chain.</text>
        <dbReference type="EC" id="3.4.24.39"/>
    </reaction>
</comment>
<evidence type="ECO:0000256" key="3">
    <source>
        <dbReference type="ARBA" id="ARBA00012431"/>
    </source>
</evidence>
<keyword evidence="16" id="KW-1185">Reference proteome</keyword>
<evidence type="ECO:0000313" key="15">
    <source>
        <dbReference type="EMBL" id="KAF1817622.1"/>
    </source>
</evidence>